<evidence type="ECO:0000256" key="1">
    <source>
        <dbReference type="SAM" id="SignalP"/>
    </source>
</evidence>
<dbReference type="AlphaFoldDB" id="A0A239MA45"/>
<sequence>MSSKFILRALVASLAFSLPAAARQDTQFTPLSFLFGTWSAATAASGATGATALGDYTFRPDLKGKVITRTGSLDACKGPQGFDCDHHDMLTIYPENGALHAIYFDNEGHTIHYDIATPDANTAVFLSNTPGPQFRLIYHLEGKVMTGKFQFAPPGSKDFTSYLEWSGARK</sequence>
<keyword evidence="1" id="KW-0732">Signal</keyword>
<protein>
    <recommendedName>
        <fullName evidence="4">Lipocalin-like domain-containing protein</fullName>
    </recommendedName>
</protein>
<organism evidence="2 3">
    <name type="scientific">Granulicella rosea</name>
    <dbReference type="NCBI Taxonomy" id="474952"/>
    <lineage>
        <taxon>Bacteria</taxon>
        <taxon>Pseudomonadati</taxon>
        <taxon>Acidobacteriota</taxon>
        <taxon>Terriglobia</taxon>
        <taxon>Terriglobales</taxon>
        <taxon>Acidobacteriaceae</taxon>
        <taxon>Granulicella</taxon>
    </lineage>
</organism>
<name>A0A239MA45_9BACT</name>
<feature type="signal peptide" evidence="1">
    <location>
        <begin position="1"/>
        <end position="22"/>
    </location>
</feature>
<accession>A0A239MA45</accession>
<reference evidence="2 3" key="1">
    <citation type="submission" date="2017-06" db="EMBL/GenBank/DDBJ databases">
        <authorList>
            <person name="Kim H.J."/>
            <person name="Triplett B.A."/>
        </authorList>
    </citation>
    <scope>NUCLEOTIDE SEQUENCE [LARGE SCALE GENOMIC DNA]</scope>
    <source>
        <strain evidence="2 3">DSM 18704</strain>
    </source>
</reference>
<evidence type="ECO:0008006" key="4">
    <source>
        <dbReference type="Google" id="ProtNLM"/>
    </source>
</evidence>
<feature type="chain" id="PRO_5013258169" description="Lipocalin-like domain-containing protein" evidence="1">
    <location>
        <begin position="23"/>
        <end position="170"/>
    </location>
</feature>
<dbReference type="Proteomes" id="UP000198356">
    <property type="component" value="Unassembled WGS sequence"/>
</dbReference>
<keyword evidence="3" id="KW-1185">Reference proteome</keyword>
<dbReference type="RefSeq" id="WP_089410196.1">
    <property type="nucleotide sequence ID" value="NZ_FZOU01000011.1"/>
</dbReference>
<dbReference type="OrthoDB" id="122228at2"/>
<proteinExistence type="predicted"/>
<evidence type="ECO:0000313" key="3">
    <source>
        <dbReference type="Proteomes" id="UP000198356"/>
    </source>
</evidence>
<gene>
    <name evidence="2" type="ORF">SAMN05421770_11123</name>
</gene>
<dbReference type="EMBL" id="FZOU01000011">
    <property type="protein sequence ID" value="SNT39511.1"/>
    <property type="molecule type" value="Genomic_DNA"/>
</dbReference>
<evidence type="ECO:0000313" key="2">
    <source>
        <dbReference type="EMBL" id="SNT39511.1"/>
    </source>
</evidence>